<feature type="domain" description="Glycoside hydrolase family 57 N-terminal" evidence="3">
    <location>
        <begin position="8"/>
        <end position="270"/>
    </location>
</feature>
<dbReference type="SUPFAM" id="SSF74650">
    <property type="entry name" value="Galactose mutarotase-like"/>
    <property type="match status" value="1"/>
</dbReference>
<evidence type="ECO:0000313" key="6">
    <source>
        <dbReference type="EMBL" id="QDV76004.1"/>
    </source>
</evidence>
<feature type="domain" description="Alpha-amylase/4-alpha-glucanotransferase C-terminal" evidence="5">
    <location>
        <begin position="423"/>
        <end position="709"/>
    </location>
</feature>
<dbReference type="GO" id="GO:0030246">
    <property type="term" value="F:carbohydrate binding"/>
    <property type="evidence" value="ECO:0007669"/>
    <property type="project" value="InterPro"/>
</dbReference>
<dbReference type="InterPro" id="IPR014718">
    <property type="entry name" value="GH-type_carb-bd"/>
</dbReference>
<evidence type="ECO:0000259" key="4">
    <source>
        <dbReference type="Pfam" id="PF09094"/>
    </source>
</evidence>
<dbReference type="EMBL" id="CP036349">
    <property type="protein sequence ID" value="QDV76004.1"/>
    <property type="molecule type" value="Genomic_DNA"/>
</dbReference>
<feature type="domain" description="Alpha-amylase/4-alpha-glucanotransferase central" evidence="4">
    <location>
        <begin position="314"/>
        <end position="402"/>
    </location>
</feature>
<dbReference type="Gene3D" id="2.70.98.10">
    <property type="match status" value="1"/>
</dbReference>
<dbReference type="InterPro" id="IPR015178">
    <property type="entry name" value="A-amylase/a-glucTrfase_central"/>
</dbReference>
<dbReference type="SUPFAM" id="SSF88713">
    <property type="entry name" value="Glycoside hydrolase/deacetylase"/>
    <property type="match status" value="1"/>
</dbReference>
<accession>A0A518KDY3</accession>
<dbReference type="InterPro" id="IPR011013">
    <property type="entry name" value="Gal_mutarotase_sf_dom"/>
</dbReference>
<dbReference type="Proteomes" id="UP000316426">
    <property type="component" value="Chromosome"/>
</dbReference>
<evidence type="ECO:0000256" key="1">
    <source>
        <dbReference type="ARBA" id="ARBA00006821"/>
    </source>
</evidence>
<dbReference type="KEGG" id="bmei:Spa11_42280"/>
<dbReference type="InterPro" id="IPR040042">
    <property type="entry name" value="Branching_enz_MT3115-like"/>
</dbReference>
<keyword evidence="2" id="KW-0119">Carbohydrate metabolism</keyword>
<dbReference type="GO" id="GO:0005576">
    <property type="term" value="C:extracellular region"/>
    <property type="evidence" value="ECO:0007669"/>
    <property type="project" value="TreeGrafter"/>
</dbReference>
<dbReference type="SUPFAM" id="SSF88688">
    <property type="entry name" value="Families 57/38 glycoside transferase middle domain"/>
    <property type="match status" value="1"/>
</dbReference>
<evidence type="ECO:0000256" key="2">
    <source>
        <dbReference type="ARBA" id="ARBA00023277"/>
    </source>
</evidence>
<dbReference type="Gene3D" id="3.20.110.20">
    <property type="match status" value="1"/>
</dbReference>
<evidence type="ECO:0000259" key="5">
    <source>
        <dbReference type="Pfam" id="PF09095"/>
    </source>
</evidence>
<name>A0A518KDY3_9BACT</name>
<dbReference type="InterPro" id="IPR015179">
    <property type="entry name" value="A-amylase/a-glucTrfase_C"/>
</dbReference>
<comment type="similarity">
    <text evidence="1">Belongs to the glycosyl hydrolase 57 family.</text>
</comment>
<reference evidence="6 7" key="1">
    <citation type="submission" date="2019-02" db="EMBL/GenBank/DDBJ databases">
        <title>Deep-cultivation of Planctomycetes and their phenomic and genomic characterization uncovers novel biology.</title>
        <authorList>
            <person name="Wiegand S."/>
            <person name="Jogler M."/>
            <person name="Boedeker C."/>
            <person name="Pinto D."/>
            <person name="Vollmers J."/>
            <person name="Rivas-Marin E."/>
            <person name="Kohn T."/>
            <person name="Peeters S.H."/>
            <person name="Heuer A."/>
            <person name="Rast P."/>
            <person name="Oberbeckmann S."/>
            <person name="Bunk B."/>
            <person name="Jeske O."/>
            <person name="Meyerdierks A."/>
            <person name="Storesund J.E."/>
            <person name="Kallscheuer N."/>
            <person name="Luecker S."/>
            <person name="Lage O.M."/>
            <person name="Pohl T."/>
            <person name="Merkel B.J."/>
            <person name="Hornburger P."/>
            <person name="Mueller R.-W."/>
            <person name="Bruemmer F."/>
            <person name="Labrenz M."/>
            <person name="Spormann A.M."/>
            <person name="Op den Camp H."/>
            <person name="Overmann J."/>
            <person name="Amann R."/>
            <person name="Jetten M.S.M."/>
            <person name="Mascher T."/>
            <person name="Medema M.H."/>
            <person name="Devos D.P."/>
            <person name="Kaster A.-K."/>
            <person name="Ovreas L."/>
            <person name="Rohde M."/>
            <person name="Galperin M.Y."/>
            <person name="Jogler C."/>
        </authorList>
    </citation>
    <scope>NUCLEOTIDE SEQUENCE [LARGE SCALE GENOMIC DNA]</scope>
    <source>
        <strain evidence="6 7">Spa11</strain>
    </source>
</reference>
<dbReference type="GO" id="GO:0003844">
    <property type="term" value="F:1,4-alpha-glucan branching enzyme activity"/>
    <property type="evidence" value="ECO:0007669"/>
    <property type="project" value="InterPro"/>
</dbReference>
<proteinExistence type="inferred from homology"/>
<organism evidence="6 7">
    <name type="scientific">Botrimarina mediterranea</name>
    <dbReference type="NCBI Taxonomy" id="2528022"/>
    <lineage>
        <taxon>Bacteria</taxon>
        <taxon>Pseudomonadati</taxon>
        <taxon>Planctomycetota</taxon>
        <taxon>Planctomycetia</taxon>
        <taxon>Pirellulales</taxon>
        <taxon>Lacipirellulaceae</taxon>
        <taxon>Botrimarina</taxon>
    </lineage>
</organism>
<keyword evidence="6" id="KW-0378">Hydrolase</keyword>
<dbReference type="Pfam" id="PF09095">
    <property type="entry name" value="AmyA-gluTrfs_C"/>
    <property type="match status" value="1"/>
</dbReference>
<dbReference type="Pfam" id="PF03065">
    <property type="entry name" value="Glyco_hydro_57"/>
    <property type="match status" value="1"/>
</dbReference>
<sequence length="732" mass="83555">MTQPLRLVLVLHNHQPIGNFDGVIEQAYQDSYLPFLDVFEEYRGLPIGLHTSGSLIEWLEQHRPEYLHRVARLVSEGRIEVLGGPFYEPIMTMIPSRDRVGQIRSYTQWLNDRLGARVRGMWMPERVWEQSLTRDLVEAGMEYTILDDFHFKNAGWTENQLHGYYLTEEDTRLLSVFPGSEKLRYTIPFQEPHETINYLRQVYEQQPGAVVLFGDDGEKLGTWPDTKDHVYKNGWLRRFFDALQQNSDWLWVCTPSQALDAVSPLGKLYIPECSYREMTEWALPAEQQNVYHDVAHDLQDIGRWDAVSQFARGGFWRNFKVRYPETGDMYARMQMVSKRLAEAQADAARRDDAEPCRTLESARTELYRGQCNCSYWHGAFGGIYLPHLRHAVFNHLIAAENLLDQREGRGLNDADWVELDTADYNLDARQEVRLASNRLVALLTPSDGAEIYELDVRSICLNVGSTLARREEAYHRKVLAGPDQTGGDVASIHDRVVFKQEGLDQMLQYDSRQRRSLTDHFYDLDVSRDAIARNEAREAGDFVGAIYETKLRRKPERMQVQFTREGHVDGCPVRLTKGVTLDAGGATLEIAYLLEDLPGDRPLHFSTEFNLAGLPAGADDRFFHLGDGQSIGQLGEPRDMADVEELHLVDGWLGIDLGFTIDRPTSIWTFPISTVSQSEGGFELVNQSITVQPHWILQGDEQGRWSVTIRLTADTSAAEGRAMQHTPEMASV</sequence>
<gene>
    <name evidence="6" type="primary">amyA</name>
    <name evidence="6" type="ORF">Spa11_42280</name>
</gene>
<dbReference type="InterPro" id="IPR011330">
    <property type="entry name" value="Glyco_hydro/deAcase_b/a-brl"/>
</dbReference>
<dbReference type="GO" id="GO:0004556">
    <property type="term" value="F:alpha-amylase activity"/>
    <property type="evidence" value="ECO:0007669"/>
    <property type="project" value="UniProtKB-EC"/>
</dbReference>
<dbReference type="CDD" id="cd10793">
    <property type="entry name" value="GH57N_TLGT_like"/>
    <property type="match status" value="1"/>
</dbReference>
<dbReference type="InterPro" id="IPR004300">
    <property type="entry name" value="Glyco_hydro_57_N"/>
</dbReference>
<evidence type="ECO:0000313" key="7">
    <source>
        <dbReference type="Proteomes" id="UP000316426"/>
    </source>
</evidence>
<dbReference type="PANTHER" id="PTHR41695">
    <property type="entry name" value="1,4-ALPHA-GLUCAN BRANCHING ENZYME RV3031-RELATED"/>
    <property type="match status" value="1"/>
</dbReference>
<dbReference type="AlphaFoldDB" id="A0A518KDY3"/>
<dbReference type="InterPro" id="IPR028995">
    <property type="entry name" value="Glyco_hydro_57/38_cen_sf"/>
</dbReference>
<keyword evidence="6" id="KW-0326">Glycosidase</keyword>
<dbReference type="PANTHER" id="PTHR41695:SF1">
    <property type="entry name" value="1,4-ALPHA-GLUCAN BRANCHING ENZYME TK1436"/>
    <property type="match status" value="1"/>
</dbReference>
<dbReference type="RefSeq" id="WP_145116310.1">
    <property type="nucleotide sequence ID" value="NZ_CP036349.1"/>
</dbReference>
<keyword evidence="7" id="KW-1185">Reference proteome</keyword>
<protein>
    <submittedName>
        <fullName evidence="6">Alpha-amylase 1</fullName>
        <ecNumber evidence="6">3.2.1.1</ecNumber>
    </submittedName>
</protein>
<evidence type="ECO:0000259" key="3">
    <source>
        <dbReference type="Pfam" id="PF03065"/>
    </source>
</evidence>
<dbReference type="Pfam" id="PF09094">
    <property type="entry name" value="AmyA-A_glucT_m"/>
    <property type="match status" value="1"/>
</dbReference>
<dbReference type="EC" id="3.2.1.1" evidence="6"/>
<dbReference type="GO" id="GO:0030979">
    <property type="term" value="P:alpha-glucan biosynthetic process"/>
    <property type="evidence" value="ECO:0007669"/>
    <property type="project" value="InterPro"/>
</dbReference>